<dbReference type="Gene3D" id="2.40.30.10">
    <property type="entry name" value="Translation factors"/>
    <property type="match status" value="1"/>
</dbReference>
<dbReference type="InterPro" id="IPR039261">
    <property type="entry name" value="FNR_nucleotide-bd"/>
</dbReference>
<reference evidence="3" key="1">
    <citation type="journal article" date="2019" name="Int. J. Syst. Evol. Microbiol.">
        <title>The Global Catalogue of Microorganisms (GCM) 10K type strain sequencing project: providing services to taxonomists for standard genome sequencing and annotation.</title>
        <authorList>
            <consortium name="The Broad Institute Genomics Platform"/>
            <consortium name="The Broad Institute Genome Sequencing Center for Infectious Disease"/>
            <person name="Wu L."/>
            <person name="Ma J."/>
        </authorList>
    </citation>
    <scope>NUCLEOTIDE SEQUENCE [LARGE SCALE GENOMIC DNA]</scope>
    <source>
        <strain evidence="3">CGMCC 4.1542</strain>
    </source>
</reference>
<dbReference type="InterPro" id="IPR013113">
    <property type="entry name" value="SIP_FAD-bd"/>
</dbReference>
<proteinExistence type="predicted"/>
<dbReference type="PANTHER" id="PTHR30157:SF0">
    <property type="entry name" value="NADPH-DEPENDENT FERRIC-CHELATE REDUCTASE"/>
    <property type="match status" value="1"/>
</dbReference>
<dbReference type="InterPro" id="IPR039374">
    <property type="entry name" value="SIP_fam"/>
</dbReference>
<dbReference type="Proteomes" id="UP001595855">
    <property type="component" value="Unassembled WGS sequence"/>
</dbReference>
<dbReference type="PANTHER" id="PTHR30157">
    <property type="entry name" value="FERRIC REDUCTASE, NADPH-DEPENDENT"/>
    <property type="match status" value="1"/>
</dbReference>
<feature type="domain" description="FAD-binding FR-type" evidence="1">
    <location>
        <begin position="4"/>
        <end position="137"/>
    </location>
</feature>
<dbReference type="RefSeq" id="WP_271413604.1">
    <property type="nucleotide sequence ID" value="NZ_BAAATN010000003.1"/>
</dbReference>
<gene>
    <name evidence="2" type="ORF">ACFPRC_01460</name>
</gene>
<dbReference type="Pfam" id="PF08021">
    <property type="entry name" value="FAD_binding_9"/>
    <property type="match status" value="1"/>
</dbReference>
<comment type="caution">
    <text evidence="2">The sequence shown here is derived from an EMBL/GenBank/DDBJ whole genome shotgun (WGS) entry which is preliminary data.</text>
</comment>
<name>A0ABV9WKW8_9ACTN</name>
<protein>
    <submittedName>
        <fullName evidence="2">Siderophore-interacting protein</fullName>
    </submittedName>
</protein>
<dbReference type="InterPro" id="IPR017927">
    <property type="entry name" value="FAD-bd_FR_type"/>
</dbReference>
<accession>A0ABV9WKW8</accession>
<evidence type="ECO:0000313" key="2">
    <source>
        <dbReference type="EMBL" id="MFC5013538.1"/>
    </source>
</evidence>
<dbReference type="SUPFAM" id="SSF63380">
    <property type="entry name" value="Riboflavin synthase domain-like"/>
    <property type="match status" value="1"/>
</dbReference>
<keyword evidence="3" id="KW-1185">Reference proteome</keyword>
<dbReference type="InterPro" id="IPR017938">
    <property type="entry name" value="Riboflavin_synthase-like_b-brl"/>
</dbReference>
<evidence type="ECO:0000313" key="3">
    <source>
        <dbReference type="Proteomes" id="UP001595855"/>
    </source>
</evidence>
<organism evidence="2 3">
    <name type="scientific">Streptomyces lienomycini</name>
    <dbReference type="NCBI Taxonomy" id="284035"/>
    <lineage>
        <taxon>Bacteria</taxon>
        <taxon>Bacillati</taxon>
        <taxon>Actinomycetota</taxon>
        <taxon>Actinomycetes</taxon>
        <taxon>Kitasatosporales</taxon>
        <taxon>Streptomycetaceae</taxon>
        <taxon>Streptomyces</taxon>
    </lineage>
</organism>
<dbReference type="Gene3D" id="3.40.50.80">
    <property type="entry name" value="Nucleotide-binding domain of ferredoxin-NADP reductase (FNR) module"/>
    <property type="match status" value="1"/>
</dbReference>
<dbReference type="EMBL" id="JBHSJO010000001">
    <property type="protein sequence ID" value="MFC5013538.1"/>
    <property type="molecule type" value="Genomic_DNA"/>
</dbReference>
<dbReference type="PROSITE" id="PS51384">
    <property type="entry name" value="FAD_FR"/>
    <property type="match status" value="1"/>
</dbReference>
<dbReference type="CDD" id="cd06193">
    <property type="entry name" value="siderophore_interacting"/>
    <property type="match status" value="1"/>
</dbReference>
<dbReference type="Pfam" id="PF04954">
    <property type="entry name" value="SIP"/>
    <property type="match status" value="1"/>
</dbReference>
<evidence type="ECO:0000259" key="1">
    <source>
        <dbReference type="PROSITE" id="PS51384"/>
    </source>
</evidence>
<sequence length="296" mass="32637">MNSLPIWFLRVSHTQQLTPHMTRITLTGDDLRGFSLKEADQQVKLYFPRPGQSRPLLPEADGSTDLTAWYQAYSALPEDERPWMRSYTIRAHDPASDSVSFDFVLHRHAGPATRWAMNAEKGDCLAVFGPTDYFARPKPLSASVEEADWVLLAGDDAAVPGMATIIEALPPGKRALAFVEVRDGADEQPFRTEGRLSTTWLHRGADEPGHSDALADAVQAADLPEGGGFAWIAGEAGIVRRLRRQLVARGMPKSRIDFSGYWRLKLTQDDAPTAEDLAEAQERLAEAQAEAEGRVS</sequence>
<dbReference type="InterPro" id="IPR007037">
    <property type="entry name" value="SIP_rossman_dom"/>
</dbReference>